<dbReference type="Proteomes" id="UP000664521">
    <property type="component" value="Unassembled WGS sequence"/>
</dbReference>
<protein>
    <submittedName>
        <fullName evidence="1">Uncharacterized protein</fullName>
    </submittedName>
</protein>
<evidence type="ECO:0000313" key="1">
    <source>
        <dbReference type="EMBL" id="CAF9937852.1"/>
    </source>
</evidence>
<dbReference type="AlphaFoldDB" id="A0A8H3IRQ6"/>
<keyword evidence="2" id="KW-1185">Reference proteome</keyword>
<organism evidence="1 2">
    <name type="scientific">Heterodermia speciosa</name>
    <dbReference type="NCBI Taxonomy" id="116794"/>
    <lineage>
        <taxon>Eukaryota</taxon>
        <taxon>Fungi</taxon>
        <taxon>Dikarya</taxon>
        <taxon>Ascomycota</taxon>
        <taxon>Pezizomycotina</taxon>
        <taxon>Lecanoromycetes</taxon>
        <taxon>OSLEUM clade</taxon>
        <taxon>Lecanoromycetidae</taxon>
        <taxon>Caliciales</taxon>
        <taxon>Physciaceae</taxon>
        <taxon>Heterodermia</taxon>
    </lineage>
</organism>
<reference evidence="1" key="1">
    <citation type="submission" date="2021-03" db="EMBL/GenBank/DDBJ databases">
        <authorList>
            <person name="Tagirdzhanova G."/>
        </authorList>
    </citation>
    <scope>NUCLEOTIDE SEQUENCE</scope>
</reference>
<dbReference type="OrthoDB" id="4510061at2759"/>
<accession>A0A8H3IRQ6</accession>
<proteinExistence type="predicted"/>
<dbReference type="EMBL" id="CAJPDS010000105">
    <property type="protein sequence ID" value="CAF9937852.1"/>
    <property type="molecule type" value="Genomic_DNA"/>
</dbReference>
<comment type="caution">
    <text evidence="1">The sequence shown here is derived from an EMBL/GenBank/DDBJ whole genome shotgun (WGS) entry which is preliminary data.</text>
</comment>
<evidence type="ECO:0000313" key="2">
    <source>
        <dbReference type="Proteomes" id="UP000664521"/>
    </source>
</evidence>
<sequence length="190" mass="21633">MKKAAPSKLKSMADGLNEARAMRVAEVINDFHLIQRQMSQYQATSSPDEYHEEGYKVLRQCRAEAQAVLAAPFQNELLQASRGPGEAEKRQLQQILLDASARRFQAQKIYLRATAAVRWINTRNALLRGQRTQNGQMAQMQQVDRLFQAELAAITNERIMNDFRTKDTQAGHYLAEDPSLSAIVSWIRTR</sequence>
<gene>
    <name evidence="1" type="ORF">HETSPECPRED_000685</name>
</gene>
<name>A0A8H3IRQ6_9LECA</name>